<dbReference type="PANTHER" id="PTHR22968:SF14">
    <property type="entry name" value="PROTEIN KINASE C"/>
    <property type="match status" value="1"/>
</dbReference>
<dbReference type="Gene3D" id="3.30.60.20">
    <property type="match status" value="2"/>
</dbReference>
<evidence type="ECO:0000256" key="2">
    <source>
        <dbReference type="ARBA" id="ARBA00022833"/>
    </source>
</evidence>
<keyword evidence="2" id="KW-0862">Zinc</keyword>
<dbReference type="GO" id="GO:0004674">
    <property type="term" value="F:protein serine/threonine kinase activity"/>
    <property type="evidence" value="ECO:0007669"/>
    <property type="project" value="UniProtKB-KW"/>
</dbReference>
<dbReference type="FunFam" id="3.30.60.20:FF:000008">
    <property type="entry name" value="Protein kinase C theta"/>
    <property type="match status" value="1"/>
</dbReference>
<gene>
    <name evidence="5" type="ORF">ZHAS_00006276</name>
</gene>
<evidence type="ECO:0000259" key="4">
    <source>
        <dbReference type="PROSITE" id="PS50081"/>
    </source>
</evidence>
<name>A0A084VLV7_ANOSI</name>
<evidence type="ECO:0000256" key="3">
    <source>
        <dbReference type="SAM" id="MobiDB-lite"/>
    </source>
</evidence>
<dbReference type="GO" id="GO:0008270">
    <property type="term" value="F:zinc ion binding"/>
    <property type="evidence" value="ECO:0007669"/>
    <property type="project" value="UniProtKB-KW"/>
</dbReference>
<dbReference type="PANTHER" id="PTHR22968">
    <property type="entry name" value="PROTEIN KINASE C, MU"/>
    <property type="match status" value="1"/>
</dbReference>
<evidence type="ECO:0000256" key="1">
    <source>
        <dbReference type="ARBA" id="ARBA00022723"/>
    </source>
</evidence>
<dbReference type="PROSITE" id="PS50081">
    <property type="entry name" value="ZF_DAG_PE_2"/>
    <property type="match status" value="2"/>
</dbReference>
<sequence length="238" mass="27218">MIFTGAHGRRRAGNGQSNSQRNARSSRSNAPTEQRSRNQSQRPYLSRDQQQLSLQSVLSSSSSSTTSSYYSTYSEHQPLVRTSSSSSIATFVQKTKARDITKRRGAIKHQRTHEINGHKFVAKFFRQPTFCAFCKEFLWGFGKQGYQCKTCQTAVHKKCHDKLLGTCSESSFNSESTIVSIAYLPHRFRVYTFMSPTFCDHCGSLLYGFFRQGLKCEEFSRDLHGIYRTAKTDRTYDM</sequence>
<dbReference type="InterPro" id="IPR020454">
    <property type="entry name" value="DAG/PE-bd"/>
</dbReference>
<organism evidence="5">
    <name type="scientific">Anopheles sinensis</name>
    <name type="common">Mosquito</name>
    <dbReference type="NCBI Taxonomy" id="74873"/>
    <lineage>
        <taxon>Eukaryota</taxon>
        <taxon>Metazoa</taxon>
        <taxon>Ecdysozoa</taxon>
        <taxon>Arthropoda</taxon>
        <taxon>Hexapoda</taxon>
        <taxon>Insecta</taxon>
        <taxon>Pterygota</taxon>
        <taxon>Neoptera</taxon>
        <taxon>Endopterygota</taxon>
        <taxon>Diptera</taxon>
        <taxon>Nematocera</taxon>
        <taxon>Culicoidea</taxon>
        <taxon>Culicidae</taxon>
        <taxon>Anophelinae</taxon>
        <taxon>Anopheles</taxon>
    </lineage>
</organism>
<dbReference type="InterPro" id="IPR046349">
    <property type="entry name" value="C1-like_sf"/>
</dbReference>
<evidence type="ECO:0000313" key="6">
    <source>
        <dbReference type="EnsemblMetazoa" id="ASIC006276-PA"/>
    </source>
</evidence>
<dbReference type="GO" id="GO:0005829">
    <property type="term" value="C:cytosol"/>
    <property type="evidence" value="ECO:0007669"/>
    <property type="project" value="TreeGrafter"/>
</dbReference>
<dbReference type="EMBL" id="ATLV01014561">
    <property type="status" value="NOT_ANNOTATED_CDS"/>
    <property type="molecule type" value="Genomic_DNA"/>
</dbReference>
<dbReference type="GO" id="GO:0016020">
    <property type="term" value="C:membrane"/>
    <property type="evidence" value="ECO:0007669"/>
    <property type="project" value="UniProtKB-SubCell"/>
</dbReference>
<dbReference type="EMBL" id="KE524974">
    <property type="protein sequence ID" value="KFB38951.1"/>
    <property type="molecule type" value="Genomic_DNA"/>
</dbReference>
<dbReference type="OrthoDB" id="7743315at2759"/>
<dbReference type="CDD" id="cd20834">
    <property type="entry name" value="C1_nPKC_theta-like_rpt1"/>
    <property type="match status" value="1"/>
</dbReference>
<evidence type="ECO:0000313" key="5">
    <source>
        <dbReference type="EMBL" id="KFB38951.1"/>
    </source>
</evidence>
<dbReference type="SUPFAM" id="SSF57889">
    <property type="entry name" value="Cysteine-rich domain"/>
    <property type="match status" value="2"/>
</dbReference>
<reference evidence="5 7" key="1">
    <citation type="journal article" date="2014" name="BMC Genomics">
        <title>Genome sequence of Anopheles sinensis provides insight into genetics basis of mosquito competence for malaria parasites.</title>
        <authorList>
            <person name="Zhou D."/>
            <person name="Zhang D."/>
            <person name="Ding G."/>
            <person name="Shi L."/>
            <person name="Hou Q."/>
            <person name="Ye Y."/>
            <person name="Xu Y."/>
            <person name="Zhou H."/>
            <person name="Xiong C."/>
            <person name="Li S."/>
            <person name="Yu J."/>
            <person name="Hong S."/>
            <person name="Yu X."/>
            <person name="Zou P."/>
            <person name="Chen C."/>
            <person name="Chang X."/>
            <person name="Wang W."/>
            <person name="Lv Y."/>
            <person name="Sun Y."/>
            <person name="Ma L."/>
            <person name="Shen B."/>
            <person name="Zhu C."/>
        </authorList>
    </citation>
    <scope>NUCLEOTIDE SEQUENCE [LARGE SCALE GENOMIC DNA]</scope>
</reference>
<proteinExistence type="predicted"/>
<feature type="domain" description="Phorbol-ester/DAG-type" evidence="4">
    <location>
        <begin position="117"/>
        <end position="167"/>
    </location>
</feature>
<reference evidence="6" key="2">
    <citation type="submission" date="2020-05" db="UniProtKB">
        <authorList>
            <consortium name="EnsemblMetazoa"/>
        </authorList>
    </citation>
    <scope>IDENTIFICATION</scope>
</reference>
<dbReference type="AlphaFoldDB" id="A0A084VLV7"/>
<feature type="region of interest" description="Disordered" evidence="3">
    <location>
        <begin position="1"/>
        <end position="48"/>
    </location>
</feature>
<keyword evidence="7" id="KW-1185">Reference proteome</keyword>
<feature type="compositionally biased region" description="Low complexity" evidence="3">
    <location>
        <begin position="16"/>
        <end position="30"/>
    </location>
</feature>
<dbReference type="Proteomes" id="UP000030765">
    <property type="component" value="Unassembled WGS sequence"/>
</dbReference>
<feature type="compositionally biased region" description="Polar residues" evidence="3">
    <location>
        <begin position="31"/>
        <end position="48"/>
    </location>
</feature>
<keyword evidence="1" id="KW-0479">Metal-binding</keyword>
<protein>
    <submittedName>
        <fullName evidence="5">AGAP000418-PA-like protein</fullName>
    </submittedName>
</protein>
<dbReference type="GO" id="GO:0007200">
    <property type="term" value="P:phospholipase C-activating G protein-coupled receptor signaling pathway"/>
    <property type="evidence" value="ECO:0007669"/>
    <property type="project" value="TreeGrafter"/>
</dbReference>
<dbReference type="EnsemblMetazoa" id="ASIC006276-RA">
    <property type="protein sequence ID" value="ASIC006276-PA"/>
    <property type="gene ID" value="ASIC006276"/>
</dbReference>
<dbReference type="STRING" id="74873.A0A084VLV7"/>
<dbReference type="GO" id="GO:0035556">
    <property type="term" value="P:intracellular signal transduction"/>
    <property type="evidence" value="ECO:0007669"/>
    <property type="project" value="TreeGrafter"/>
</dbReference>
<feature type="domain" description="Phorbol-ester/DAG-type" evidence="4">
    <location>
        <begin position="185"/>
        <end position="224"/>
    </location>
</feature>
<dbReference type="SMART" id="SM00109">
    <property type="entry name" value="C1"/>
    <property type="match status" value="2"/>
</dbReference>
<evidence type="ECO:0000313" key="7">
    <source>
        <dbReference type="Proteomes" id="UP000030765"/>
    </source>
</evidence>
<dbReference type="VEuPathDB" id="VectorBase:ASIS005435"/>
<dbReference type="Pfam" id="PF00130">
    <property type="entry name" value="C1_1"/>
    <property type="match status" value="2"/>
</dbReference>
<dbReference type="VEuPathDB" id="VectorBase:ASIC006276"/>
<dbReference type="PROSITE" id="PS00479">
    <property type="entry name" value="ZF_DAG_PE_1"/>
    <property type="match status" value="1"/>
</dbReference>
<dbReference type="PRINTS" id="PR00008">
    <property type="entry name" value="DAGPEDOMAIN"/>
</dbReference>
<dbReference type="InterPro" id="IPR002219">
    <property type="entry name" value="PKC_DAG/PE"/>
</dbReference>
<accession>A0A084VLV7</accession>